<dbReference type="Proteomes" id="UP000186601">
    <property type="component" value="Unassembled WGS sequence"/>
</dbReference>
<comment type="caution">
    <text evidence="1">The sequence shown here is derived from an EMBL/GenBank/DDBJ whole genome shotgun (WGS) entry which is preliminary data.</text>
</comment>
<organism evidence="1 2">
    <name type="scientific">Hermanssonia centrifuga</name>
    <dbReference type="NCBI Taxonomy" id="98765"/>
    <lineage>
        <taxon>Eukaryota</taxon>
        <taxon>Fungi</taxon>
        <taxon>Dikarya</taxon>
        <taxon>Basidiomycota</taxon>
        <taxon>Agaricomycotina</taxon>
        <taxon>Agaricomycetes</taxon>
        <taxon>Polyporales</taxon>
        <taxon>Meruliaceae</taxon>
        <taxon>Hermanssonia</taxon>
    </lineage>
</organism>
<dbReference type="EMBL" id="MLYV02000378">
    <property type="protein sequence ID" value="PSS05352.1"/>
    <property type="molecule type" value="Genomic_DNA"/>
</dbReference>
<sequence>MATEDCSVDASAAGSMILPPSGVSVTTSSASSFMSGLPLWSRPAPTFPTKRAKVGGHESRESKIGKWLWVSFSGLPVEEETRRNIRIVVNLLNRPRMIRLMLTFCGKVTW</sequence>
<protein>
    <submittedName>
        <fullName evidence="1">Uncharacterized protein</fullName>
    </submittedName>
</protein>
<evidence type="ECO:0000313" key="1">
    <source>
        <dbReference type="EMBL" id="PSS05352.1"/>
    </source>
</evidence>
<gene>
    <name evidence="1" type="ORF">PHLCEN_2v3924</name>
</gene>
<reference evidence="1 2" key="1">
    <citation type="submission" date="2018-02" db="EMBL/GenBank/DDBJ databases">
        <title>Genome sequence of the basidiomycete white-rot fungus Phlebia centrifuga.</title>
        <authorList>
            <person name="Granchi Z."/>
            <person name="Peng M."/>
            <person name="de Vries R.P."/>
            <person name="Hilden K."/>
            <person name="Makela M.R."/>
            <person name="Grigoriev I."/>
            <person name="Riley R."/>
        </authorList>
    </citation>
    <scope>NUCLEOTIDE SEQUENCE [LARGE SCALE GENOMIC DNA]</scope>
    <source>
        <strain evidence="1 2">FBCC195</strain>
    </source>
</reference>
<keyword evidence="2" id="KW-1185">Reference proteome</keyword>
<dbReference type="AlphaFoldDB" id="A0A2R6QB36"/>
<name>A0A2R6QB36_9APHY</name>
<evidence type="ECO:0000313" key="2">
    <source>
        <dbReference type="Proteomes" id="UP000186601"/>
    </source>
</evidence>
<proteinExistence type="predicted"/>
<accession>A0A2R6QB36</accession>